<dbReference type="PATRIC" id="fig|167539.5.peg.517"/>
<name>Q7VD79_PROMA</name>
<dbReference type="KEGG" id="pma:Pro_0504"/>
<dbReference type="PANTHER" id="PTHR23419:SF8">
    <property type="entry name" value="FI09726P"/>
    <property type="match status" value="1"/>
</dbReference>
<comment type="similarity">
    <text evidence="1">Belongs to the CutA family.</text>
</comment>
<dbReference type="Proteomes" id="UP000001420">
    <property type="component" value="Chromosome"/>
</dbReference>
<reference evidence="2 3" key="1">
    <citation type="journal article" date="2003" name="Proc. Natl. Acad. Sci. U.S.A.">
        <title>Genome sequence of the cyanobacterium Prochlorococcus marinus SS120, a nearly minimal oxyphototrophic genome.</title>
        <authorList>
            <person name="Dufresne A."/>
            <person name="Salanoubat M."/>
            <person name="Partensky F."/>
            <person name="Artiguenave F."/>
            <person name="Axmann I.M."/>
            <person name="Barbe V."/>
            <person name="Duprat S."/>
            <person name="Galperin M.Y."/>
            <person name="Koonin E.V."/>
            <person name="Le Gall F."/>
            <person name="Makarova K.S."/>
            <person name="Ostrowski M."/>
            <person name="Oztas S."/>
            <person name="Robert C."/>
            <person name="Rogozin I.B."/>
            <person name="Scanlan D.J."/>
            <person name="Tandeau de Marsac N."/>
            <person name="Weissenbach J."/>
            <person name="Wincker P."/>
            <person name="Wolf Y.I."/>
            <person name="Hess W.R."/>
        </authorList>
    </citation>
    <scope>NUCLEOTIDE SEQUENCE [LARGE SCALE GENOMIC DNA]</scope>
    <source>
        <strain evidence="3">SARG / CCMP1375 / SS120</strain>
    </source>
</reference>
<accession>Q7VD79</accession>
<dbReference type="RefSeq" id="WP_011124658.1">
    <property type="nucleotide sequence ID" value="NC_005042.1"/>
</dbReference>
<dbReference type="InterPro" id="IPR015867">
    <property type="entry name" value="N-reg_PII/ATP_PRibTrfase_C"/>
</dbReference>
<dbReference type="EMBL" id="AE017126">
    <property type="protein sequence ID" value="AAP99549.1"/>
    <property type="molecule type" value="Genomic_DNA"/>
</dbReference>
<evidence type="ECO:0008006" key="4">
    <source>
        <dbReference type="Google" id="ProtNLM"/>
    </source>
</evidence>
<proteinExistence type="inferred from homology"/>
<dbReference type="OrthoDB" id="37622at2"/>
<sequence length="109" mass="12712">MNSNSLENGLLLMMTTESNFSNAKKLANKILSMKLASCINFTRCESMYWWEDELKEDFEIQLLIKTKEDLVDELFNVIKNNHSYKVPELICFKAMAGKDYIRWVFGATN</sequence>
<dbReference type="GO" id="GO:0010038">
    <property type="term" value="P:response to metal ion"/>
    <property type="evidence" value="ECO:0007669"/>
    <property type="project" value="InterPro"/>
</dbReference>
<protein>
    <recommendedName>
        <fullName evidence="4">Divalent-cation tolerance protein CutA</fullName>
    </recommendedName>
</protein>
<dbReference type="Pfam" id="PF03091">
    <property type="entry name" value="CutA1"/>
    <property type="match status" value="1"/>
</dbReference>
<dbReference type="HOGENOM" id="CLU_098807_2_0_3"/>
<dbReference type="STRING" id="167539.Pro_0504"/>
<dbReference type="PANTHER" id="PTHR23419">
    <property type="entry name" value="DIVALENT CATION TOLERANCE CUTA-RELATED"/>
    <property type="match status" value="1"/>
</dbReference>
<dbReference type="InterPro" id="IPR004323">
    <property type="entry name" value="Ion_tolerance_CutA"/>
</dbReference>
<keyword evidence="3" id="KW-1185">Reference proteome</keyword>
<evidence type="ECO:0000256" key="1">
    <source>
        <dbReference type="ARBA" id="ARBA00010169"/>
    </source>
</evidence>
<organism evidence="2 3">
    <name type="scientific">Prochlorococcus marinus (strain SARG / CCMP1375 / SS120)</name>
    <dbReference type="NCBI Taxonomy" id="167539"/>
    <lineage>
        <taxon>Bacteria</taxon>
        <taxon>Bacillati</taxon>
        <taxon>Cyanobacteriota</taxon>
        <taxon>Cyanophyceae</taxon>
        <taxon>Synechococcales</taxon>
        <taxon>Prochlorococcaceae</taxon>
        <taxon>Prochlorococcus</taxon>
    </lineage>
</organism>
<evidence type="ECO:0000313" key="2">
    <source>
        <dbReference type="EMBL" id="AAP99549.1"/>
    </source>
</evidence>
<dbReference type="SUPFAM" id="SSF54913">
    <property type="entry name" value="GlnB-like"/>
    <property type="match status" value="1"/>
</dbReference>
<evidence type="ECO:0000313" key="3">
    <source>
        <dbReference type="Proteomes" id="UP000001420"/>
    </source>
</evidence>
<dbReference type="EnsemblBacteria" id="AAP99549">
    <property type="protein sequence ID" value="AAP99549"/>
    <property type="gene ID" value="Pro_0504"/>
</dbReference>
<dbReference type="AlphaFoldDB" id="Q7VD79"/>
<gene>
    <name evidence="2" type="primary">cutA</name>
    <name evidence="2" type="ordered locus">Pro_0504</name>
</gene>
<dbReference type="Gene3D" id="3.30.70.120">
    <property type="match status" value="1"/>
</dbReference>
<dbReference type="eggNOG" id="COG1324">
    <property type="taxonomic scope" value="Bacteria"/>
</dbReference>
<dbReference type="InterPro" id="IPR011322">
    <property type="entry name" value="N-reg_PII-like_a/b"/>
</dbReference>
<dbReference type="GO" id="GO:0005507">
    <property type="term" value="F:copper ion binding"/>
    <property type="evidence" value="ECO:0007669"/>
    <property type="project" value="TreeGrafter"/>
</dbReference>